<dbReference type="SMART" id="SM00046">
    <property type="entry name" value="DAGKc"/>
    <property type="match status" value="1"/>
</dbReference>
<dbReference type="InterPro" id="IPR050187">
    <property type="entry name" value="Lipid_Phosphate_FormReg"/>
</dbReference>
<dbReference type="PANTHER" id="PTHR12358">
    <property type="entry name" value="SPHINGOSINE KINASE"/>
    <property type="match status" value="1"/>
</dbReference>
<comment type="cofactor">
    <cofactor evidence="1">
        <name>Mg(2+)</name>
        <dbReference type="ChEBI" id="CHEBI:18420"/>
    </cofactor>
</comment>
<dbReference type="SUPFAM" id="SSF111331">
    <property type="entry name" value="NAD kinase/diacylglycerol kinase-like"/>
    <property type="match status" value="1"/>
</dbReference>
<dbReference type="GO" id="GO:0016301">
    <property type="term" value="F:kinase activity"/>
    <property type="evidence" value="ECO:0007669"/>
    <property type="project" value="UniProtKB-KW"/>
</dbReference>
<evidence type="ECO:0000256" key="1">
    <source>
        <dbReference type="ARBA" id="ARBA00001946"/>
    </source>
</evidence>
<dbReference type="Pfam" id="PF00781">
    <property type="entry name" value="DAGK_cat"/>
    <property type="match status" value="1"/>
</dbReference>
<keyword evidence="4" id="KW-0418">Kinase</keyword>
<comment type="caution">
    <text evidence="4">The sequence shown here is derived from an EMBL/GenBank/DDBJ whole genome shotgun (WGS) entry which is preliminary data.</text>
</comment>
<dbReference type="Proteomes" id="UP001250214">
    <property type="component" value="Unassembled WGS sequence"/>
</dbReference>
<evidence type="ECO:0000313" key="4">
    <source>
        <dbReference type="EMBL" id="MDS1272062.1"/>
    </source>
</evidence>
<dbReference type="InterPro" id="IPR001206">
    <property type="entry name" value="Diacylglycerol_kinase_cat_dom"/>
</dbReference>
<dbReference type="PROSITE" id="PS50146">
    <property type="entry name" value="DAGK"/>
    <property type="match status" value="1"/>
</dbReference>
<dbReference type="InterPro" id="IPR017438">
    <property type="entry name" value="ATP-NAD_kinase_N"/>
</dbReference>
<keyword evidence="5" id="KW-1185">Reference proteome</keyword>
<dbReference type="InterPro" id="IPR016064">
    <property type="entry name" value="NAD/diacylglycerol_kinase_sf"/>
</dbReference>
<comment type="similarity">
    <text evidence="2">Belongs to the diacylglycerol/lipid kinase family.</text>
</comment>
<dbReference type="Gene3D" id="2.60.200.40">
    <property type="match status" value="1"/>
</dbReference>
<dbReference type="EMBL" id="JAVLVT010000009">
    <property type="protein sequence ID" value="MDS1272062.1"/>
    <property type="molecule type" value="Genomic_DNA"/>
</dbReference>
<sequence>MRGLFIVNPRATSTTTRARDVIVRAFASELELRVTHTAHRGHATELARAASQAGDDVVVCLGGDGTVNEAANGILETPAGQRPLLAALPGGSANVFVRSLGLPADPIEASGAILESLRRNSPRTIGVGRLDDGITLRHFLFCAGLGWDASVIRAVEKQRRSGARASPARYAAAAVRVFLAERTLRAPAVSLEIPGHPPLENLQLALVTNTTPWTYAGAVPIQPTPRARFDLGLDAFATTRLDPATALWLVGQMVRPSGLSDRGRGYVSWHDEAEITLRATPGHPLQIDGEYLGERQYAHFTAIPNALQIVE</sequence>
<feature type="domain" description="DAGKc" evidence="3">
    <location>
        <begin position="1"/>
        <end position="134"/>
    </location>
</feature>
<name>A0ABU2H9T4_9ACTN</name>
<gene>
    <name evidence="4" type="ORF">RIF23_17365</name>
</gene>
<accession>A0ABU2H9T4</accession>
<dbReference type="Gene3D" id="3.40.50.10330">
    <property type="entry name" value="Probable inorganic polyphosphate/atp-NAD kinase, domain 1"/>
    <property type="match status" value="1"/>
</dbReference>
<protein>
    <submittedName>
        <fullName evidence="4">Diacylglycerol kinase family protein</fullName>
    </submittedName>
</protein>
<dbReference type="RefSeq" id="WP_310913658.1">
    <property type="nucleotide sequence ID" value="NZ_JAVLVT010000009.1"/>
</dbReference>
<proteinExistence type="inferred from homology"/>
<dbReference type="PANTHER" id="PTHR12358:SF106">
    <property type="entry name" value="LIPID KINASE YEGS"/>
    <property type="match status" value="1"/>
</dbReference>
<evidence type="ECO:0000259" key="3">
    <source>
        <dbReference type="PROSITE" id="PS50146"/>
    </source>
</evidence>
<reference evidence="5" key="1">
    <citation type="submission" date="2023-07" db="EMBL/GenBank/DDBJ databases">
        <title>Novel species in the genus Lipingzhangella isolated from Sambhar Salt Lake.</title>
        <authorList>
            <person name="Jiya N."/>
            <person name="Kajale S."/>
            <person name="Sharma A."/>
        </authorList>
    </citation>
    <scope>NUCLEOTIDE SEQUENCE [LARGE SCALE GENOMIC DNA]</scope>
    <source>
        <strain evidence="5">LS1_29</strain>
    </source>
</reference>
<evidence type="ECO:0000256" key="2">
    <source>
        <dbReference type="ARBA" id="ARBA00005983"/>
    </source>
</evidence>
<keyword evidence="4" id="KW-0808">Transferase</keyword>
<organism evidence="4 5">
    <name type="scientific">Lipingzhangella rawalii</name>
    <dbReference type="NCBI Taxonomy" id="2055835"/>
    <lineage>
        <taxon>Bacteria</taxon>
        <taxon>Bacillati</taxon>
        <taxon>Actinomycetota</taxon>
        <taxon>Actinomycetes</taxon>
        <taxon>Streptosporangiales</taxon>
        <taxon>Nocardiopsidaceae</taxon>
        <taxon>Lipingzhangella</taxon>
    </lineage>
</organism>
<evidence type="ECO:0000313" key="5">
    <source>
        <dbReference type="Proteomes" id="UP001250214"/>
    </source>
</evidence>